<dbReference type="EMBL" id="LDEV01001650">
    <property type="protein sequence ID" value="KLJ11281.1"/>
    <property type="molecule type" value="Genomic_DNA"/>
</dbReference>
<feature type="compositionally biased region" description="Polar residues" evidence="1">
    <location>
        <begin position="34"/>
        <end position="43"/>
    </location>
</feature>
<accession>A0A0H1BQ30</accession>
<keyword evidence="3" id="KW-1185">Reference proteome</keyword>
<protein>
    <submittedName>
        <fullName evidence="2">Uncharacterized protein</fullName>
    </submittedName>
</protein>
<evidence type="ECO:0000313" key="2">
    <source>
        <dbReference type="EMBL" id="KLJ11281.1"/>
    </source>
</evidence>
<proteinExistence type="predicted"/>
<organism evidence="2 3">
    <name type="scientific">Blastomyces silverae</name>
    <dbReference type="NCBI Taxonomy" id="2060906"/>
    <lineage>
        <taxon>Eukaryota</taxon>
        <taxon>Fungi</taxon>
        <taxon>Dikarya</taxon>
        <taxon>Ascomycota</taxon>
        <taxon>Pezizomycotina</taxon>
        <taxon>Eurotiomycetes</taxon>
        <taxon>Eurotiomycetidae</taxon>
        <taxon>Onygenales</taxon>
        <taxon>Ajellomycetaceae</taxon>
        <taxon>Blastomyces</taxon>
    </lineage>
</organism>
<sequence>MELKQGLTWPYNCDSAYETTATASNNNQNASQNMSYATSSPGATTGGQGNTPVSAIYRLFCSQFLLQNALHAGCGYVGRVHLRDMPD</sequence>
<dbReference type="Proteomes" id="UP000053573">
    <property type="component" value="Unassembled WGS sequence"/>
</dbReference>
<name>A0A0H1BQ30_9EURO</name>
<feature type="region of interest" description="Disordered" evidence="1">
    <location>
        <begin position="24"/>
        <end position="48"/>
    </location>
</feature>
<reference evidence="3" key="1">
    <citation type="journal article" date="2015" name="PLoS Genet.">
        <title>The dynamic genome and transcriptome of the human fungal pathogen Blastomyces and close relative Emmonsia.</title>
        <authorList>
            <person name="Munoz J.F."/>
            <person name="Gauthier G.M."/>
            <person name="Desjardins C.A."/>
            <person name="Gallo J.E."/>
            <person name="Holder J."/>
            <person name="Sullivan T.D."/>
            <person name="Marty A.J."/>
            <person name="Carmen J.C."/>
            <person name="Chen Z."/>
            <person name="Ding L."/>
            <person name="Gujja S."/>
            <person name="Magrini V."/>
            <person name="Misas E."/>
            <person name="Mitreva M."/>
            <person name="Priest M."/>
            <person name="Saif S."/>
            <person name="Whiston E.A."/>
            <person name="Young S."/>
            <person name="Zeng Q."/>
            <person name="Goldman W.E."/>
            <person name="Mardis E.R."/>
            <person name="Taylor J.W."/>
            <person name="McEwen J.G."/>
            <person name="Clay O.K."/>
            <person name="Klein B.S."/>
            <person name="Cuomo C.A."/>
        </authorList>
    </citation>
    <scope>NUCLEOTIDE SEQUENCE [LARGE SCALE GENOMIC DNA]</scope>
    <source>
        <strain evidence="3">UAMH 139</strain>
    </source>
</reference>
<feature type="compositionally biased region" description="Low complexity" evidence="1">
    <location>
        <begin position="24"/>
        <end position="33"/>
    </location>
</feature>
<comment type="caution">
    <text evidence="2">The sequence shown here is derived from an EMBL/GenBank/DDBJ whole genome shotgun (WGS) entry which is preliminary data.</text>
</comment>
<gene>
    <name evidence="2" type="ORF">EMPG_13454</name>
</gene>
<dbReference type="AlphaFoldDB" id="A0A0H1BQ30"/>
<evidence type="ECO:0000256" key="1">
    <source>
        <dbReference type="SAM" id="MobiDB-lite"/>
    </source>
</evidence>
<dbReference type="OrthoDB" id="10409448at2759"/>
<evidence type="ECO:0000313" key="3">
    <source>
        <dbReference type="Proteomes" id="UP000053573"/>
    </source>
</evidence>